<reference evidence="4 5" key="1">
    <citation type="submission" date="2016-10" db="EMBL/GenBank/DDBJ databases">
        <authorList>
            <person name="de Groot N.N."/>
        </authorList>
    </citation>
    <scope>NUCLEOTIDE SEQUENCE [LARGE SCALE GENOMIC DNA]</scope>
    <source>
        <strain evidence="4 5">DSM 1801</strain>
    </source>
</reference>
<dbReference type="OrthoDB" id="9806013at2"/>
<dbReference type="CDD" id="cd05826">
    <property type="entry name" value="Sortase_B"/>
    <property type="match status" value="1"/>
</dbReference>
<feature type="active site" description="Proton donor/acceptor" evidence="2">
    <location>
        <position position="152"/>
    </location>
</feature>
<dbReference type="InterPro" id="IPR005754">
    <property type="entry name" value="Sortase"/>
</dbReference>
<evidence type="ECO:0000256" key="1">
    <source>
        <dbReference type="ARBA" id="ARBA00022801"/>
    </source>
</evidence>
<sequence length="274" mass="32504">MLSEKWTKLKYVVLFIISIYAFWTGISQLYHNLIEEKTAKAEYQNLRKLVYEDKESNRLAKTVPTSKAVHNRKKNKERYINLDLMYKKNQDFVGWISIPGEKIDYPVVQKKHDNKYYLNHDFYKRKNRYGVPFLDAGCDMENSESNLEVYGHHMKDGSMFAGLMKYKHKEYLKKHPEVLFYTKEEGKTVFRICAVCKVNGNKDNEFFNYFRNNTALYDFSEFQKKVEEKQLYVSNVEMVEGGQFLTLVTCEYSQDNARLLVVAQKKKLEEKKGC</sequence>
<proteinExistence type="predicted"/>
<organism evidence="4 5">
    <name type="scientific">[Clostridium] polysaccharolyticum</name>
    <dbReference type="NCBI Taxonomy" id="29364"/>
    <lineage>
        <taxon>Bacteria</taxon>
        <taxon>Bacillati</taxon>
        <taxon>Bacillota</taxon>
        <taxon>Clostridia</taxon>
        <taxon>Lachnospirales</taxon>
        <taxon>Lachnospiraceae</taxon>
    </lineage>
</organism>
<feature type="active site" description="Acyl-thioester intermediate" evidence="2">
    <location>
        <position position="250"/>
    </location>
</feature>
<name>A0A1I0FNU4_9FIRM</name>
<keyword evidence="3" id="KW-0812">Transmembrane</keyword>
<dbReference type="STRING" id="29364.SAMN04487772_13430"/>
<dbReference type="Pfam" id="PF04203">
    <property type="entry name" value="Sortase"/>
    <property type="match status" value="1"/>
</dbReference>
<evidence type="ECO:0000256" key="2">
    <source>
        <dbReference type="PIRSR" id="PIRSR605754-1"/>
    </source>
</evidence>
<dbReference type="GO" id="GO:0016787">
    <property type="term" value="F:hydrolase activity"/>
    <property type="evidence" value="ECO:0007669"/>
    <property type="project" value="UniProtKB-KW"/>
</dbReference>
<evidence type="ECO:0000256" key="3">
    <source>
        <dbReference type="SAM" id="Phobius"/>
    </source>
</evidence>
<dbReference type="InterPro" id="IPR009835">
    <property type="entry name" value="SrtB"/>
</dbReference>
<dbReference type="SUPFAM" id="SSF63817">
    <property type="entry name" value="Sortase"/>
    <property type="match status" value="1"/>
</dbReference>
<dbReference type="AlphaFoldDB" id="A0A1I0FNU4"/>
<keyword evidence="3" id="KW-1133">Transmembrane helix</keyword>
<evidence type="ECO:0000313" key="4">
    <source>
        <dbReference type="EMBL" id="SET60018.1"/>
    </source>
</evidence>
<keyword evidence="3" id="KW-0472">Membrane</keyword>
<dbReference type="InterPro" id="IPR023365">
    <property type="entry name" value="Sortase_dom-sf"/>
</dbReference>
<dbReference type="RefSeq" id="WP_092478922.1">
    <property type="nucleotide sequence ID" value="NZ_FOHN01000034.1"/>
</dbReference>
<dbReference type="Proteomes" id="UP000199800">
    <property type="component" value="Unassembled WGS sequence"/>
</dbReference>
<feature type="transmembrane region" description="Helical" evidence="3">
    <location>
        <begin position="12"/>
        <end position="30"/>
    </location>
</feature>
<gene>
    <name evidence="4" type="ORF">SAMN04487772_13430</name>
</gene>
<evidence type="ECO:0000313" key="5">
    <source>
        <dbReference type="Proteomes" id="UP000199800"/>
    </source>
</evidence>
<protein>
    <submittedName>
        <fullName evidence="4">Sortase B</fullName>
    </submittedName>
</protein>
<dbReference type="Gene3D" id="2.40.260.10">
    <property type="entry name" value="Sortase"/>
    <property type="match status" value="1"/>
</dbReference>
<keyword evidence="5" id="KW-1185">Reference proteome</keyword>
<dbReference type="EMBL" id="FOHN01000034">
    <property type="protein sequence ID" value="SET60018.1"/>
    <property type="molecule type" value="Genomic_DNA"/>
</dbReference>
<keyword evidence="1" id="KW-0378">Hydrolase</keyword>
<accession>A0A1I0FNU4</accession>